<sequence length="333" mass="38710">MTISKVINHYGKIQSPYMGILVNHLPMGQLALYKIRPDIKGVKKYSQIYSQKHKVDPVKTQYTKINSLEECLGNRNLYESCLDIVKAKIQEEGIDNVINYVLNTYPLGISSGLFHTTIRLAYGVEGYRLEKELVDEVARALAYYITAYREAKVFTRKIDSEDFINEIIKFKNKPYIKKILDEEDSLGQRLRRFYNNKEYLEEGFVIDGTEEEKIRSLLNLLIPVYYDSRNIVILHCITGLHGIIVLKNYFNNFHDVLDILTTCIITHLKAIDNLKYGEKISDHTELSWDCIKTKASEVSDIHAIKLTYTSYELDKLYNIPELKDIALKRIKHK</sequence>
<keyword evidence="1" id="KW-0560">Oxidoreductase</keyword>
<accession>A0A926EYP0</accession>
<comment type="caution">
    <text evidence="2">The sequence shown here is derived from an EMBL/GenBank/DDBJ whole genome shotgun (WGS) entry which is preliminary data.</text>
</comment>
<evidence type="ECO:0000256" key="1">
    <source>
        <dbReference type="ARBA" id="ARBA00023002"/>
    </source>
</evidence>
<gene>
    <name evidence="2" type="ORF">H8689_09715</name>
</gene>
<dbReference type="Proteomes" id="UP000601522">
    <property type="component" value="Unassembled WGS sequence"/>
</dbReference>
<evidence type="ECO:0000313" key="2">
    <source>
        <dbReference type="EMBL" id="MBC8591386.1"/>
    </source>
</evidence>
<dbReference type="InterPro" id="IPR025337">
    <property type="entry name" value="Questin_oxidase-like"/>
</dbReference>
<proteinExistence type="predicted"/>
<dbReference type="EMBL" id="JACRTK010000004">
    <property type="protein sequence ID" value="MBC8591386.1"/>
    <property type="molecule type" value="Genomic_DNA"/>
</dbReference>
<dbReference type="Pfam" id="PF14027">
    <property type="entry name" value="Questin_oxidase"/>
    <property type="match status" value="1"/>
</dbReference>
<protein>
    <submittedName>
        <fullName evidence="2">DUF4243 domain-containing protein</fullName>
    </submittedName>
</protein>
<name>A0A926EYP0_9FIRM</name>
<organism evidence="2 3">
    <name type="scientific">Wansuia hejianensis</name>
    <dbReference type="NCBI Taxonomy" id="2763667"/>
    <lineage>
        <taxon>Bacteria</taxon>
        <taxon>Bacillati</taxon>
        <taxon>Bacillota</taxon>
        <taxon>Clostridia</taxon>
        <taxon>Lachnospirales</taxon>
        <taxon>Lachnospiraceae</taxon>
        <taxon>Wansuia</taxon>
    </lineage>
</organism>
<evidence type="ECO:0000313" key="3">
    <source>
        <dbReference type="Proteomes" id="UP000601522"/>
    </source>
</evidence>
<reference evidence="2 3" key="1">
    <citation type="submission" date="2020-08" db="EMBL/GenBank/DDBJ databases">
        <title>Genome public.</title>
        <authorList>
            <person name="Liu C."/>
            <person name="Sun Q."/>
        </authorList>
    </citation>
    <scope>NUCLEOTIDE SEQUENCE [LARGE SCALE GENOMIC DNA]</scope>
    <source>
        <strain evidence="2 3">NSJ-26</strain>
    </source>
</reference>
<dbReference type="GO" id="GO:0016491">
    <property type="term" value="F:oxidoreductase activity"/>
    <property type="evidence" value="ECO:0007669"/>
    <property type="project" value="UniProtKB-KW"/>
</dbReference>
<dbReference type="AlphaFoldDB" id="A0A926EYP0"/>
<dbReference type="RefSeq" id="WP_249324253.1">
    <property type="nucleotide sequence ID" value="NZ_JACRTK010000004.1"/>
</dbReference>
<keyword evidence="3" id="KW-1185">Reference proteome</keyword>